<keyword evidence="4" id="KW-0964">Secreted</keyword>
<proteinExistence type="inferred from homology"/>
<evidence type="ECO:0000256" key="3">
    <source>
        <dbReference type="ARBA" id="ARBA00005723"/>
    </source>
</evidence>
<feature type="compositionally biased region" description="Basic and acidic residues" evidence="7">
    <location>
        <begin position="88"/>
        <end position="108"/>
    </location>
</feature>
<keyword evidence="10" id="KW-1185">Reference proteome</keyword>
<dbReference type="PANTHER" id="PTHR10583:SF1">
    <property type="entry name" value="CHROMOGRANIN-A"/>
    <property type="match status" value="1"/>
</dbReference>
<evidence type="ECO:0000256" key="4">
    <source>
        <dbReference type="ARBA" id="ARBA00022525"/>
    </source>
</evidence>
<feature type="compositionally biased region" description="Basic and acidic residues" evidence="7">
    <location>
        <begin position="207"/>
        <end position="219"/>
    </location>
</feature>
<dbReference type="GO" id="GO:0005615">
    <property type="term" value="C:extracellular space"/>
    <property type="evidence" value="ECO:0007669"/>
    <property type="project" value="TreeGrafter"/>
</dbReference>
<dbReference type="Pfam" id="PF01271">
    <property type="entry name" value="Granin"/>
    <property type="match status" value="1"/>
</dbReference>
<feature type="compositionally biased region" description="Basic and acidic residues" evidence="7">
    <location>
        <begin position="259"/>
        <end position="275"/>
    </location>
</feature>
<feature type="compositionally biased region" description="Basic and acidic residues" evidence="7">
    <location>
        <begin position="168"/>
        <end position="179"/>
    </location>
</feature>
<dbReference type="GO" id="GO:0046676">
    <property type="term" value="P:negative regulation of insulin secretion"/>
    <property type="evidence" value="ECO:0007669"/>
    <property type="project" value="TreeGrafter"/>
</dbReference>
<evidence type="ECO:0000313" key="10">
    <source>
        <dbReference type="Proteomes" id="UP001044222"/>
    </source>
</evidence>
<feature type="chain" id="PRO_5038351604" description="Chromogranin-A" evidence="8">
    <location>
        <begin position="19"/>
        <end position="343"/>
    </location>
</feature>
<protein>
    <recommendedName>
        <fullName evidence="6">Chromogranin-A</fullName>
    </recommendedName>
</protein>
<organism evidence="9 10">
    <name type="scientific">Anguilla anguilla</name>
    <name type="common">European freshwater eel</name>
    <name type="synonym">Muraena anguilla</name>
    <dbReference type="NCBI Taxonomy" id="7936"/>
    <lineage>
        <taxon>Eukaryota</taxon>
        <taxon>Metazoa</taxon>
        <taxon>Chordata</taxon>
        <taxon>Craniata</taxon>
        <taxon>Vertebrata</taxon>
        <taxon>Euteleostomi</taxon>
        <taxon>Actinopterygii</taxon>
        <taxon>Neopterygii</taxon>
        <taxon>Teleostei</taxon>
        <taxon>Anguilliformes</taxon>
        <taxon>Anguillidae</taxon>
        <taxon>Anguilla</taxon>
    </lineage>
</organism>
<feature type="compositionally biased region" description="Basic and acidic residues" evidence="7">
    <location>
        <begin position="227"/>
        <end position="250"/>
    </location>
</feature>
<reference evidence="9" key="1">
    <citation type="submission" date="2021-01" db="EMBL/GenBank/DDBJ databases">
        <title>A chromosome-scale assembly of European eel, Anguilla anguilla.</title>
        <authorList>
            <person name="Henkel C."/>
            <person name="Jong-Raadsen S.A."/>
            <person name="Dufour S."/>
            <person name="Weltzien F.-A."/>
            <person name="Palstra A.P."/>
            <person name="Pelster B."/>
            <person name="Spaink H.P."/>
            <person name="Van Den Thillart G.E."/>
            <person name="Jansen H."/>
            <person name="Zahm M."/>
            <person name="Klopp C."/>
            <person name="Cedric C."/>
            <person name="Louis A."/>
            <person name="Berthelot C."/>
            <person name="Parey E."/>
            <person name="Roest Crollius H."/>
            <person name="Montfort J."/>
            <person name="Robinson-Rechavi M."/>
            <person name="Bucao C."/>
            <person name="Bouchez O."/>
            <person name="Gislard M."/>
            <person name="Lluch J."/>
            <person name="Milhes M."/>
            <person name="Lampietro C."/>
            <person name="Lopez Roques C."/>
            <person name="Donnadieu C."/>
            <person name="Braasch I."/>
            <person name="Desvignes T."/>
            <person name="Postlethwait J."/>
            <person name="Bobe J."/>
            <person name="Guiguen Y."/>
            <person name="Dirks R."/>
        </authorList>
    </citation>
    <scope>NUCLEOTIDE SEQUENCE</scope>
    <source>
        <strain evidence="9">Tag_6206</strain>
        <tissue evidence="9">Liver</tissue>
    </source>
</reference>
<keyword evidence="8" id="KW-0732">Signal</keyword>
<comment type="caution">
    <text evidence="9">The sequence shown here is derived from an EMBL/GenBank/DDBJ whole genome shotgun (WGS) entry which is preliminary data.</text>
</comment>
<dbReference type="GO" id="GO:0033604">
    <property type="term" value="P:negative regulation of catecholamine secretion"/>
    <property type="evidence" value="ECO:0007669"/>
    <property type="project" value="TreeGrafter"/>
</dbReference>
<dbReference type="GO" id="GO:0030133">
    <property type="term" value="C:transport vesicle"/>
    <property type="evidence" value="ECO:0007669"/>
    <property type="project" value="UniProtKB-SubCell"/>
</dbReference>
<evidence type="ECO:0000313" key="9">
    <source>
        <dbReference type="EMBL" id="KAG5857674.1"/>
    </source>
</evidence>
<feature type="signal peptide" evidence="8">
    <location>
        <begin position="1"/>
        <end position="18"/>
    </location>
</feature>
<dbReference type="InterPro" id="IPR001990">
    <property type="entry name" value="Granin"/>
</dbReference>
<dbReference type="PANTHER" id="PTHR10583">
    <property type="entry name" value="CHROMOGRANIN"/>
    <property type="match status" value="1"/>
</dbReference>
<evidence type="ECO:0000256" key="2">
    <source>
        <dbReference type="ARBA" id="ARBA00004613"/>
    </source>
</evidence>
<evidence type="ECO:0000256" key="5">
    <source>
        <dbReference type="ARBA" id="ARBA00023329"/>
    </source>
</evidence>
<comment type="similarity">
    <text evidence="3">Belongs to the chromogranin/secretogranin protein family.</text>
</comment>
<evidence type="ECO:0000256" key="7">
    <source>
        <dbReference type="SAM" id="MobiDB-lite"/>
    </source>
</evidence>
<feature type="compositionally biased region" description="Acidic residues" evidence="7">
    <location>
        <begin position="196"/>
        <end position="206"/>
    </location>
</feature>
<keyword evidence="5" id="KW-0968">Cytoplasmic vesicle</keyword>
<dbReference type="PRINTS" id="PR00659">
    <property type="entry name" value="CHROMOGRANIN"/>
</dbReference>
<comment type="subcellular location">
    <subcellularLocation>
        <location evidence="1">Cytoplasmic vesicle</location>
        <location evidence="1">Secretory vesicle</location>
    </subcellularLocation>
    <subcellularLocation>
        <location evidence="2">Secreted</location>
    </subcellularLocation>
</comment>
<feature type="compositionally biased region" description="Basic and acidic residues" evidence="7">
    <location>
        <begin position="297"/>
        <end position="320"/>
    </location>
</feature>
<dbReference type="GO" id="GO:0042742">
    <property type="term" value="P:defense response to bacterium"/>
    <property type="evidence" value="ECO:0007669"/>
    <property type="project" value="TreeGrafter"/>
</dbReference>
<sequence length="343" mass="37818">MITRGCCVFTLLVSYVLSNPVPSDQVAKDDIKVMKCIVEVIADTLSKPHPIAVSQECQDSLTGDDRIASILRHQNLLKELQEIAAEGVSERVHQPPQKKNEDDSDHVTDGLGGHPGVEDTTEPSTAKEGAADRGTPRRGQREEEETHSSSGEDEGKGKEGNETEEDDSTRVSKDGETEQPKSVPDAESDAKRSEEGEAEEEEEMEGEPGHQRPFEGAEKEGEEDATSEVKDDRESEPGFERSSERGEESPRQPSGAAEEDGRTGGEGRNPMEEKQGSPQLLWYAPHRSEENSPEEAQELHVEEKREEEGSGSHRGEDHEIERLAAIESELESVAQRLHELRRG</sequence>
<dbReference type="InterPro" id="IPR001819">
    <property type="entry name" value="Chromogranin_AB"/>
</dbReference>
<dbReference type="Proteomes" id="UP001044222">
    <property type="component" value="Unassembled WGS sequence"/>
</dbReference>
<dbReference type="GO" id="GO:0042583">
    <property type="term" value="C:chromaffin granule"/>
    <property type="evidence" value="ECO:0007669"/>
    <property type="project" value="TreeGrafter"/>
</dbReference>
<dbReference type="GO" id="GO:0086030">
    <property type="term" value="P:adenylate cyclase-activating adrenergic receptor signaling pathway involved in cardiac muscle relaxation"/>
    <property type="evidence" value="ECO:0007669"/>
    <property type="project" value="TreeGrafter"/>
</dbReference>
<evidence type="ECO:0000256" key="1">
    <source>
        <dbReference type="ARBA" id="ARBA00004398"/>
    </source>
</evidence>
<name>A0A9D3MYJ3_ANGAN</name>
<dbReference type="AlphaFoldDB" id="A0A9D3MYJ3"/>
<feature type="compositionally biased region" description="Basic and acidic residues" evidence="7">
    <location>
        <begin position="129"/>
        <end position="147"/>
    </location>
</feature>
<dbReference type="EMBL" id="JAFIRN010000001">
    <property type="protein sequence ID" value="KAG5857674.1"/>
    <property type="molecule type" value="Genomic_DNA"/>
</dbReference>
<accession>A0A9D3MYJ3</accession>
<evidence type="ECO:0000256" key="6">
    <source>
        <dbReference type="ARBA" id="ARBA00040787"/>
    </source>
</evidence>
<evidence type="ECO:0000256" key="8">
    <source>
        <dbReference type="SAM" id="SignalP"/>
    </source>
</evidence>
<gene>
    <name evidence="9" type="ORF">ANANG_G00021910</name>
</gene>
<feature type="region of interest" description="Disordered" evidence="7">
    <location>
        <begin position="88"/>
        <end position="320"/>
    </location>
</feature>